<dbReference type="InterPro" id="IPR018228">
    <property type="entry name" value="DNase_TatD-rel_CS"/>
</dbReference>
<comment type="similarity">
    <text evidence="1">Belongs to the metallo-dependent hydrolases superfamily. TatD-type hydrolase family.</text>
</comment>
<dbReference type="SUPFAM" id="SSF51556">
    <property type="entry name" value="Metallo-dependent hydrolases"/>
    <property type="match status" value="1"/>
</dbReference>
<feature type="chain" id="PRO_5033989858" evidence="3">
    <location>
        <begin position="18"/>
        <end position="286"/>
    </location>
</feature>
<dbReference type="Proteomes" id="UP000694844">
    <property type="component" value="Chromosome 7"/>
</dbReference>
<dbReference type="GO" id="GO:0016788">
    <property type="term" value="F:hydrolase activity, acting on ester bonds"/>
    <property type="evidence" value="ECO:0007669"/>
    <property type="project" value="InterPro"/>
</dbReference>
<keyword evidence="4" id="KW-1185">Reference proteome</keyword>
<dbReference type="InterPro" id="IPR001130">
    <property type="entry name" value="TatD-like"/>
</dbReference>
<gene>
    <name evidence="5" type="primary">LOC111105168</name>
</gene>
<evidence type="ECO:0000256" key="3">
    <source>
        <dbReference type="SAM" id="SignalP"/>
    </source>
</evidence>
<proteinExistence type="inferred from homology"/>
<dbReference type="KEGG" id="cvn:111105168"/>
<keyword evidence="3" id="KW-0732">Signal</keyword>
<dbReference type="RefSeq" id="XP_022295047.1">
    <property type="nucleotide sequence ID" value="XM_022439339.1"/>
</dbReference>
<evidence type="ECO:0000256" key="2">
    <source>
        <dbReference type="ARBA" id="ARBA00022801"/>
    </source>
</evidence>
<dbReference type="InterPro" id="IPR032466">
    <property type="entry name" value="Metal_Hydrolase"/>
</dbReference>
<dbReference type="Pfam" id="PF01026">
    <property type="entry name" value="TatD_DNase"/>
    <property type="match status" value="1"/>
</dbReference>
<evidence type="ECO:0000256" key="1">
    <source>
        <dbReference type="ARBA" id="ARBA00009275"/>
    </source>
</evidence>
<dbReference type="PANTHER" id="PTHR46363:SF1">
    <property type="entry name" value="DEOXYRIBONUCLEASE TATDN2-RELATED"/>
    <property type="match status" value="1"/>
</dbReference>
<dbReference type="AlphaFoldDB" id="A0A8B8AUQ5"/>
<dbReference type="OrthoDB" id="6131281at2759"/>
<evidence type="ECO:0000313" key="4">
    <source>
        <dbReference type="Proteomes" id="UP000694844"/>
    </source>
</evidence>
<dbReference type="Gene3D" id="3.20.20.140">
    <property type="entry name" value="Metal-dependent hydrolases"/>
    <property type="match status" value="1"/>
</dbReference>
<accession>A0A8B8AUQ5</accession>
<reference evidence="5" key="1">
    <citation type="submission" date="2025-08" db="UniProtKB">
        <authorList>
            <consortium name="RefSeq"/>
        </authorList>
    </citation>
    <scope>IDENTIFICATION</scope>
    <source>
        <tissue evidence="5">Whole sample</tissue>
    </source>
</reference>
<evidence type="ECO:0000313" key="5">
    <source>
        <dbReference type="RefSeq" id="XP_022295047.1"/>
    </source>
</evidence>
<protein>
    <submittedName>
        <fullName evidence="5">Uncharacterized protein LOC111105168</fullName>
    </submittedName>
</protein>
<keyword evidence="2" id="KW-0378">Hydrolase</keyword>
<dbReference type="GeneID" id="111105168"/>
<sequence length="286" mass="32182">MMSLLCFFHILVECLFPLSPGLLANGSWIKIWGTSAGKFPEDLVKFGQTECRPTHPVHLIGGVAVFSEPSRYNLIPKQSQTWYLAVGVHPKHVEELSDSCFLQLQSLLKWPSVHALGEVGLDRTVPVSEWRKQEVVLERVLGYALPDQCLVLHLRGTREDKYGQDVHARCLRILDRSLAKRQKIHLHSFAGDADLVSEWSESYPNTYFGISGLVRTFDSRQIKALRSIPLDRLLVETDSPYLSVNRSINSPACIGDIAHLVDAKMGISFEDVLSKSLENGLRLYKC</sequence>
<organism evidence="4 5">
    <name type="scientific">Crassostrea virginica</name>
    <name type="common">Eastern oyster</name>
    <dbReference type="NCBI Taxonomy" id="6565"/>
    <lineage>
        <taxon>Eukaryota</taxon>
        <taxon>Metazoa</taxon>
        <taxon>Spiralia</taxon>
        <taxon>Lophotrochozoa</taxon>
        <taxon>Mollusca</taxon>
        <taxon>Bivalvia</taxon>
        <taxon>Autobranchia</taxon>
        <taxon>Pteriomorphia</taxon>
        <taxon>Ostreida</taxon>
        <taxon>Ostreoidea</taxon>
        <taxon>Ostreidae</taxon>
        <taxon>Crassostrea</taxon>
    </lineage>
</organism>
<dbReference type="PANTHER" id="PTHR46363">
    <property type="entry name" value="DEOXYRIBONUCLEASE TATDN2-RELATED"/>
    <property type="match status" value="1"/>
</dbReference>
<dbReference type="PROSITE" id="PS01091">
    <property type="entry name" value="TATD_3"/>
    <property type="match status" value="1"/>
</dbReference>
<feature type="signal peptide" evidence="3">
    <location>
        <begin position="1"/>
        <end position="17"/>
    </location>
</feature>
<name>A0A8B8AUQ5_CRAVI</name>